<reference evidence="1 2" key="1">
    <citation type="journal article" date="2015" name="Int. J. Syst. Evol. Microbiol.">
        <title>Nitrosospira lacus sp. nov., a psychrotolerant, ammonia-oxidizing bacterium from sandy lake sediment.</title>
        <authorList>
            <person name="Urakawa H."/>
            <person name="Garcia J.C."/>
            <person name="Nielsen J.L."/>
            <person name="Le V.Q."/>
            <person name="Kozlowski J.A."/>
            <person name="Stein L.Y."/>
            <person name="Lim C.K."/>
            <person name="Pommerening-Roser A."/>
            <person name="Martens-Habbena W."/>
            <person name="Stahl D.A."/>
            <person name="Klotz M.G."/>
        </authorList>
    </citation>
    <scope>NUCLEOTIDE SEQUENCE [LARGE SCALE GENOMIC DNA]</scope>
    <source>
        <strain evidence="1 2">APG3</strain>
    </source>
</reference>
<name>A0A1W6SRM8_9PROT</name>
<dbReference type="PIRSF" id="PIRSF024492">
    <property type="entry name" value="UCP024492"/>
    <property type="match status" value="1"/>
</dbReference>
<dbReference type="OrthoDB" id="9789109at2"/>
<protein>
    <submittedName>
        <fullName evidence="1">DNA repair protein</fullName>
    </submittedName>
</protein>
<dbReference type="RefSeq" id="WP_004179298.1">
    <property type="nucleotide sequence ID" value="NZ_CP021106.3"/>
</dbReference>
<proteinExistence type="predicted"/>
<organism evidence="1 2">
    <name type="scientific">Nitrosospira lacus</name>
    <dbReference type="NCBI Taxonomy" id="1288494"/>
    <lineage>
        <taxon>Bacteria</taxon>
        <taxon>Pseudomonadati</taxon>
        <taxon>Pseudomonadota</taxon>
        <taxon>Betaproteobacteria</taxon>
        <taxon>Nitrosomonadales</taxon>
        <taxon>Nitrosomonadaceae</taxon>
        <taxon>Nitrosospira</taxon>
    </lineage>
</organism>
<sequence length="181" mass="20194">MADLICTIGHSTRSLDGFINLLKANEVTHVLDVRTMPRSRQNPQFNKETLPDILRASGIKYTHLAGLGGLRRPRKDSINGGWRNASFRGYADYMQSPEFATNVQDVMEFVAHERCALMCAEAVPWRCHRSLIGDALVLRGIRVEDIINAGARKPHILTPWARADGLKISYPLQAPTSSVDK</sequence>
<dbReference type="eggNOG" id="COG5483">
    <property type="taxonomic scope" value="Bacteria"/>
</dbReference>
<dbReference type="InterPro" id="IPR014519">
    <property type="entry name" value="UCP024492"/>
</dbReference>
<dbReference type="PANTHER" id="PTHR39337:SF1">
    <property type="entry name" value="BLR5642 PROTEIN"/>
    <property type="match status" value="1"/>
</dbReference>
<dbReference type="Pfam" id="PF04343">
    <property type="entry name" value="DUF488"/>
    <property type="match status" value="1"/>
</dbReference>
<dbReference type="Proteomes" id="UP000012179">
    <property type="component" value="Chromosome"/>
</dbReference>
<dbReference type="EMBL" id="CP021106">
    <property type="protein sequence ID" value="ARO88452.1"/>
    <property type="molecule type" value="Genomic_DNA"/>
</dbReference>
<dbReference type="InterPro" id="IPR007438">
    <property type="entry name" value="DUF488"/>
</dbReference>
<evidence type="ECO:0000313" key="1">
    <source>
        <dbReference type="EMBL" id="ARO88452.1"/>
    </source>
</evidence>
<gene>
    <name evidence="1" type="ORF">EBAPG3_012100</name>
</gene>
<evidence type="ECO:0000313" key="2">
    <source>
        <dbReference type="Proteomes" id="UP000012179"/>
    </source>
</evidence>
<dbReference type="PANTHER" id="PTHR39337">
    <property type="entry name" value="BLR5642 PROTEIN"/>
    <property type="match status" value="1"/>
</dbReference>
<dbReference type="KEGG" id="nlc:EBAPG3_012100"/>
<keyword evidence="2" id="KW-1185">Reference proteome</keyword>
<dbReference type="AlphaFoldDB" id="A0A1W6SRM8"/>
<accession>A0A1W6SRM8</accession>